<feature type="transmembrane region" description="Helical" evidence="4">
    <location>
        <begin position="201"/>
        <end position="219"/>
    </location>
</feature>
<dbReference type="InterPro" id="IPR050469">
    <property type="entry name" value="Diguanylate_Cyclase"/>
</dbReference>
<comment type="catalytic activity">
    <reaction evidence="3">
        <text>2 GTP = 3',3'-c-di-GMP + 2 diphosphate</text>
        <dbReference type="Rhea" id="RHEA:24898"/>
        <dbReference type="ChEBI" id="CHEBI:33019"/>
        <dbReference type="ChEBI" id="CHEBI:37565"/>
        <dbReference type="ChEBI" id="CHEBI:58805"/>
        <dbReference type="EC" id="2.7.7.65"/>
    </reaction>
</comment>
<feature type="transmembrane region" description="Helical" evidence="4">
    <location>
        <begin position="176"/>
        <end position="195"/>
    </location>
</feature>
<dbReference type="OrthoDB" id="9812260at2"/>
<gene>
    <name evidence="6" type="ORF">D7V32_10360</name>
</gene>
<dbReference type="InterPro" id="IPR029787">
    <property type="entry name" value="Nucleotide_cyclase"/>
</dbReference>
<dbReference type="SMART" id="SM00267">
    <property type="entry name" value="GGDEF"/>
    <property type="match status" value="1"/>
</dbReference>
<dbReference type="GO" id="GO:0043709">
    <property type="term" value="P:cell adhesion involved in single-species biofilm formation"/>
    <property type="evidence" value="ECO:0007669"/>
    <property type="project" value="TreeGrafter"/>
</dbReference>
<dbReference type="InterPro" id="IPR000160">
    <property type="entry name" value="GGDEF_dom"/>
</dbReference>
<keyword evidence="4" id="KW-0812">Transmembrane</keyword>
<dbReference type="EC" id="2.7.7.65" evidence="2"/>
<evidence type="ECO:0000256" key="1">
    <source>
        <dbReference type="ARBA" id="ARBA00001946"/>
    </source>
</evidence>
<keyword evidence="4" id="KW-1133">Transmembrane helix</keyword>
<reference evidence="6 7" key="1">
    <citation type="submission" date="2018-09" db="EMBL/GenBank/DDBJ databases">
        <title>The draft genome of Acinetobacter spp. strains.</title>
        <authorList>
            <person name="Qin J."/>
            <person name="Feng Y."/>
            <person name="Zong Z."/>
        </authorList>
    </citation>
    <scope>NUCLEOTIDE SEQUENCE [LARGE SCALE GENOMIC DNA]</scope>
    <source>
        <strain evidence="6 7">WCHAc060012</strain>
    </source>
</reference>
<dbReference type="PROSITE" id="PS50887">
    <property type="entry name" value="GGDEF"/>
    <property type="match status" value="1"/>
</dbReference>
<dbReference type="GO" id="GO:1902201">
    <property type="term" value="P:negative regulation of bacterial-type flagellum-dependent cell motility"/>
    <property type="evidence" value="ECO:0007669"/>
    <property type="project" value="TreeGrafter"/>
</dbReference>
<feature type="domain" description="GGDEF" evidence="5">
    <location>
        <begin position="275"/>
        <end position="409"/>
    </location>
</feature>
<accession>A0A3A8EQM6</accession>
<dbReference type="NCBIfam" id="TIGR00254">
    <property type="entry name" value="GGDEF"/>
    <property type="match status" value="1"/>
</dbReference>
<dbReference type="PANTHER" id="PTHR45138">
    <property type="entry name" value="REGULATORY COMPONENTS OF SENSORY TRANSDUCTION SYSTEM"/>
    <property type="match status" value="1"/>
</dbReference>
<dbReference type="GO" id="GO:0005886">
    <property type="term" value="C:plasma membrane"/>
    <property type="evidence" value="ECO:0007669"/>
    <property type="project" value="TreeGrafter"/>
</dbReference>
<dbReference type="GO" id="GO:0052621">
    <property type="term" value="F:diguanylate cyclase activity"/>
    <property type="evidence" value="ECO:0007669"/>
    <property type="project" value="UniProtKB-EC"/>
</dbReference>
<evidence type="ECO:0000259" key="5">
    <source>
        <dbReference type="PROSITE" id="PS50887"/>
    </source>
</evidence>
<feature type="transmembrane region" description="Helical" evidence="4">
    <location>
        <begin position="122"/>
        <end position="141"/>
    </location>
</feature>
<name>A0A3A8EQM6_9GAMM</name>
<dbReference type="RefSeq" id="WP_120402810.1">
    <property type="nucleotide sequence ID" value="NZ_RAXV01000021.1"/>
</dbReference>
<evidence type="ECO:0000313" key="6">
    <source>
        <dbReference type="EMBL" id="RKG30713.1"/>
    </source>
</evidence>
<dbReference type="EMBL" id="RAXV01000021">
    <property type="protein sequence ID" value="RKG30713.1"/>
    <property type="molecule type" value="Genomic_DNA"/>
</dbReference>
<organism evidence="6 7">
    <name type="scientific">Acinetobacter tianfuensis</name>
    <dbReference type="NCBI Taxonomy" id="2419603"/>
    <lineage>
        <taxon>Bacteria</taxon>
        <taxon>Pseudomonadati</taxon>
        <taxon>Pseudomonadota</taxon>
        <taxon>Gammaproteobacteria</taxon>
        <taxon>Moraxellales</taxon>
        <taxon>Moraxellaceae</taxon>
        <taxon>Acinetobacter</taxon>
    </lineage>
</organism>
<dbReference type="FunFam" id="3.30.70.270:FF:000001">
    <property type="entry name" value="Diguanylate cyclase domain protein"/>
    <property type="match status" value="1"/>
</dbReference>
<evidence type="ECO:0000256" key="2">
    <source>
        <dbReference type="ARBA" id="ARBA00012528"/>
    </source>
</evidence>
<feature type="transmembrane region" description="Helical" evidence="4">
    <location>
        <begin position="70"/>
        <end position="89"/>
    </location>
</feature>
<evidence type="ECO:0000256" key="3">
    <source>
        <dbReference type="ARBA" id="ARBA00034247"/>
    </source>
</evidence>
<proteinExistence type="predicted"/>
<dbReference type="PANTHER" id="PTHR45138:SF9">
    <property type="entry name" value="DIGUANYLATE CYCLASE DGCM-RELATED"/>
    <property type="match status" value="1"/>
</dbReference>
<comment type="cofactor">
    <cofactor evidence="1">
        <name>Mg(2+)</name>
        <dbReference type="ChEBI" id="CHEBI:18420"/>
    </cofactor>
</comment>
<sequence length="443" mass="50651">MASASQTEGSLNSKSYASDRHLLRPEEHNAAHRSVIELALADPRAQIPACFQASYLRYQYFQQRHSLIQINYITQLVFLLYYFADMLIIPDMQLYSASFRLGLAAAVMSACFFLIRYKQNILWADIVLPIGTVFSMGLWIYMLLHSNSPWTDHYLFVSVIFILIANMGVQVTFKPAFYASACIALIAAFGAAALMTFPQMTIFALTFSPICLFSLYISWNNTLNGRRSFLRTLLDEWYLNNLNDLAHTDELTQLYNRRQFVYAAEHKIHEWPTSAATCLLMFDVDHFKKVNDTYGHDVGDQVLQIIANTARKEMRHNDILARFGGEEFIVLIPETQIEDSLMIAERIRQSIAQEQLYLKPDMKLKFTVSIGVAQLNSPQQDLDELIKQADIALYQAKERGRNRVVRYDPSMSAPPEKINQHPDPAALQRIRDLKNNPSGVSIL</sequence>
<keyword evidence="7" id="KW-1185">Reference proteome</keyword>
<dbReference type="AlphaFoldDB" id="A0A3A8EQM6"/>
<dbReference type="InterPro" id="IPR043128">
    <property type="entry name" value="Rev_trsase/Diguanyl_cyclase"/>
</dbReference>
<comment type="caution">
    <text evidence="6">The sequence shown here is derived from an EMBL/GenBank/DDBJ whole genome shotgun (WGS) entry which is preliminary data.</text>
</comment>
<dbReference type="SUPFAM" id="SSF55073">
    <property type="entry name" value="Nucleotide cyclase"/>
    <property type="match status" value="1"/>
</dbReference>
<dbReference type="Pfam" id="PF00990">
    <property type="entry name" value="GGDEF"/>
    <property type="match status" value="1"/>
</dbReference>
<feature type="transmembrane region" description="Helical" evidence="4">
    <location>
        <begin position="153"/>
        <end position="169"/>
    </location>
</feature>
<dbReference type="CDD" id="cd01949">
    <property type="entry name" value="GGDEF"/>
    <property type="match status" value="1"/>
</dbReference>
<dbReference type="Proteomes" id="UP000282388">
    <property type="component" value="Unassembled WGS sequence"/>
</dbReference>
<evidence type="ECO:0000256" key="4">
    <source>
        <dbReference type="SAM" id="Phobius"/>
    </source>
</evidence>
<protein>
    <recommendedName>
        <fullName evidence="2">diguanylate cyclase</fullName>
        <ecNumber evidence="2">2.7.7.65</ecNumber>
    </recommendedName>
</protein>
<feature type="transmembrane region" description="Helical" evidence="4">
    <location>
        <begin position="95"/>
        <end position="115"/>
    </location>
</feature>
<dbReference type="Gene3D" id="3.30.70.270">
    <property type="match status" value="1"/>
</dbReference>
<keyword evidence="4" id="KW-0472">Membrane</keyword>
<evidence type="ECO:0000313" key="7">
    <source>
        <dbReference type="Proteomes" id="UP000282388"/>
    </source>
</evidence>